<evidence type="ECO:0000256" key="8">
    <source>
        <dbReference type="ARBA" id="ARBA00023033"/>
    </source>
</evidence>
<evidence type="ECO:0000256" key="4">
    <source>
        <dbReference type="ARBA" id="ARBA00022617"/>
    </source>
</evidence>
<dbReference type="GO" id="GO:0020037">
    <property type="term" value="F:heme binding"/>
    <property type="evidence" value="ECO:0007669"/>
    <property type="project" value="InterPro"/>
</dbReference>
<protein>
    <submittedName>
        <fullName evidence="11">Gibberellin cluster-GA14-synthase</fullName>
    </submittedName>
</protein>
<dbReference type="GO" id="GO:0004497">
    <property type="term" value="F:monooxygenase activity"/>
    <property type="evidence" value="ECO:0007669"/>
    <property type="project" value="UniProtKB-KW"/>
</dbReference>
<name>A0A3M7LVP5_9PLEO</name>
<dbReference type="EMBL" id="KE747806">
    <property type="protein sequence ID" value="RMZ66295.1"/>
    <property type="molecule type" value="Genomic_DNA"/>
</dbReference>
<dbReference type="Pfam" id="PF00067">
    <property type="entry name" value="p450"/>
    <property type="match status" value="1"/>
</dbReference>
<organism evidence="11 12">
    <name type="scientific">Pyrenophora seminiperda CCB06</name>
    <dbReference type="NCBI Taxonomy" id="1302712"/>
    <lineage>
        <taxon>Eukaryota</taxon>
        <taxon>Fungi</taxon>
        <taxon>Dikarya</taxon>
        <taxon>Ascomycota</taxon>
        <taxon>Pezizomycotina</taxon>
        <taxon>Dothideomycetes</taxon>
        <taxon>Pleosporomycetidae</taxon>
        <taxon>Pleosporales</taxon>
        <taxon>Pleosporineae</taxon>
        <taxon>Pleosporaceae</taxon>
        <taxon>Pyrenophora</taxon>
    </lineage>
</organism>
<comment type="similarity">
    <text evidence="3 10">Belongs to the cytochrome P450 family.</text>
</comment>
<keyword evidence="8 10" id="KW-0503">Monooxygenase</keyword>
<evidence type="ECO:0000256" key="7">
    <source>
        <dbReference type="ARBA" id="ARBA00023004"/>
    </source>
</evidence>
<evidence type="ECO:0000256" key="9">
    <source>
        <dbReference type="PIRSR" id="PIRSR602403-1"/>
    </source>
</evidence>
<dbReference type="AlphaFoldDB" id="A0A3M7LVP5"/>
<keyword evidence="5 9" id="KW-0479">Metal-binding</keyword>
<comment type="pathway">
    <text evidence="2">Mycotoxin biosynthesis.</text>
</comment>
<dbReference type="PANTHER" id="PTHR46206:SF2">
    <property type="entry name" value="CYTOCHROME P450 MONOOXYGENASE AUSG-RELATED"/>
    <property type="match status" value="1"/>
</dbReference>
<evidence type="ECO:0000256" key="10">
    <source>
        <dbReference type="RuleBase" id="RU000461"/>
    </source>
</evidence>
<dbReference type="CDD" id="cd11041">
    <property type="entry name" value="CYP503A1-like"/>
    <property type="match status" value="1"/>
</dbReference>
<evidence type="ECO:0000313" key="11">
    <source>
        <dbReference type="EMBL" id="RMZ66295.1"/>
    </source>
</evidence>
<reference evidence="11 12" key="1">
    <citation type="journal article" date="2014" name="PLoS ONE">
        <title>De novo Genome Assembly of the Fungal Plant Pathogen Pyrenophora semeniperda.</title>
        <authorList>
            <person name="Soliai M.M."/>
            <person name="Meyer S.E."/>
            <person name="Udall J.A."/>
            <person name="Elzinga D.E."/>
            <person name="Hermansen R.A."/>
            <person name="Bodily P.M."/>
            <person name="Hart A.A."/>
            <person name="Coleman C.E."/>
        </authorList>
    </citation>
    <scope>NUCLEOTIDE SEQUENCE [LARGE SCALE GENOMIC DNA]</scope>
    <source>
        <strain evidence="11 12">CCB06</strain>
        <tissue evidence="11">Mycelium</tissue>
    </source>
</reference>
<keyword evidence="6 10" id="KW-0560">Oxidoreductase</keyword>
<feature type="binding site" description="axial binding residue" evidence="9">
    <location>
        <position position="476"/>
    </location>
    <ligand>
        <name>heme</name>
        <dbReference type="ChEBI" id="CHEBI:30413"/>
    </ligand>
    <ligandPart>
        <name>Fe</name>
        <dbReference type="ChEBI" id="CHEBI:18248"/>
    </ligandPart>
</feature>
<dbReference type="PRINTS" id="PR00465">
    <property type="entry name" value="EP450IV"/>
</dbReference>
<accession>A0A3M7LVP5</accession>
<dbReference type="OrthoDB" id="1844152at2759"/>
<evidence type="ECO:0000256" key="6">
    <source>
        <dbReference type="ARBA" id="ARBA00023002"/>
    </source>
</evidence>
<evidence type="ECO:0000256" key="1">
    <source>
        <dbReference type="ARBA" id="ARBA00001971"/>
    </source>
</evidence>
<evidence type="ECO:0000256" key="2">
    <source>
        <dbReference type="ARBA" id="ARBA00004685"/>
    </source>
</evidence>
<dbReference type="GO" id="GO:0005506">
    <property type="term" value="F:iron ion binding"/>
    <property type="evidence" value="ECO:0007669"/>
    <property type="project" value="InterPro"/>
</dbReference>
<dbReference type="PANTHER" id="PTHR46206">
    <property type="entry name" value="CYTOCHROME P450"/>
    <property type="match status" value="1"/>
</dbReference>
<comment type="cofactor">
    <cofactor evidence="1 9">
        <name>heme</name>
        <dbReference type="ChEBI" id="CHEBI:30413"/>
    </cofactor>
</comment>
<proteinExistence type="inferred from homology"/>
<dbReference type="InterPro" id="IPR001128">
    <property type="entry name" value="Cyt_P450"/>
</dbReference>
<keyword evidence="12" id="KW-1185">Reference proteome</keyword>
<gene>
    <name evidence="11" type="ORF">GMOD_00005388</name>
</gene>
<dbReference type="GO" id="GO:0016705">
    <property type="term" value="F:oxidoreductase activity, acting on paired donors, with incorporation or reduction of molecular oxygen"/>
    <property type="evidence" value="ECO:0007669"/>
    <property type="project" value="InterPro"/>
</dbReference>
<dbReference type="Proteomes" id="UP000265663">
    <property type="component" value="Unassembled WGS sequence"/>
</dbReference>
<dbReference type="PROSITE" id="PS00086">
    <property type="entry name" value="CYTOCHROME_P450"/>
    <property type="match status" value="1"/>
</dbReference>
<keyword evidence="7 9" id="KW-0408">Iron</keyword>
<keyword evidence="4 9" id="KW-0349">Heme</keyword>
<sequence>MLGGTLDDCWASISTTQLHWTVLGLLPVLFIAVLGPRVRQIWVNYVHLTKIPSPHKKDYFWFVTETTRAEFLNECARLLRKGFASGDVIRLHASWDHIVVLSPFYAERLRADEKFSPDTFSDKEMFGAVPGFEPYRFLCTHRDLVRNVISMRLNRCFVPATRYLSEAIDDALRKQMGNDSAQKNSNDVTNILICSPLEWREVPLAKAVLKVLTQSSFRALQGPELCYDDEWLEIATQYIVTSVTGVTALRKIPKLLVPVIHWFHPDAIKSRQLLSRARAKLMPVYEKRKKELSEARKKGTYRPEDADAFGWYEELADGREYDPVVAQLTVAVAATHSTTDFMCQFLSDMVRYPEYIQPLRDELILALKEKGWKASTILQLPLLDSVMKESQRIKPVATAFMRSIAQHDVSLQDDVKIPKNASVIVSAHSMRDATVYENPDSFDGYRFVNPTKYPESRHFSSVSVNHMGFGFGKHACPGRFFVNLETKILIVHLLLKYDWKFTTDGSPAIRTSGFDQVVDPSAKMLVRRRKEEIRIEALYE</sequence>
<dbReference type="SUPFAM" id="SSF48264">
    <property type="entry name" value="Cytochrome P450"/>
    <property type="match status" value="1"/>
</dbReference>
<dbReference type="InterPro" id="IPR002403">
    <property type="entry name" value="Cyt_P450_E_grp-IV"/>
</dbReference>
<dbReference type="Gene3D" id="1.10.630.10">
    <property type="entry name" value="Cytochrome P450"/>
    <property type="match status" value="1"/>
</dbReference>
<evidence type="ECO:0000313" key="12">
    <source>
        <dbReference type="Proteomes" id="UP000265663"/>
    </source>
</evidence>
<evidence type="ECO:0000256" key="5">
    <source>
        <dbReference type="ARBA" id="ARBA00022723"/>
    </source>
</evidence>
<dbReference type="InterPro" id="IPR036396">
    <property type="entry name" value="Cyt_P450_sf"/>
</dbReference>
<evidence type="ECO:0000256" key="3">
    <source>
        <dbReference type="ARBA" id="ARBA00010617"/>
    </source>
</evidence>
<dbReference type="InterPro" id="IPR017972">
    <property type="entry name" value="Cyt_P450_CS"/>
</dbReference>